<evidence type="ECO:0000313" key="2">
    <source>
        <dbReference type="EMBL" id="QCX01377.1"/>
    </source>
</evidence>
<dbReference type="AlphaFoldDB" id="A0A5B7SS76"/>
<dbReference type="PROSITE" id="PS50164">
    <property type="entry name" value="GIY_YIG"/>
    <property type="match status" value="1"/>
</dbReference>
<organism evidence="2 3">
    <name type="scientific">Aggregatimonas sangjinii</name>
    <dbReference type="NCBI Taxonomy" id="2583587"/>
    <lineage>
        <taxon>Bacteria</taxon>
        <taxon>Pseudomonadati</taxon>
        <taxon>Bacteroidota</taxon>
        <taxon>Flavobacteriia</taxon>
        <taxon>Flavobacteriales</taxon>
        <taxon>Flavobacteriaceae</taxon>
        <taxon>Aggregatimonas</taxon>
    </lineage>
</organism>
<sequence>MMVVYAIASIEHNYIYVGMTNNLENRLARHNGGRERTTRFYAPFKTIYVEECNDRESARVREKYWRSGVGKEKLRELRNKKMLEWRNW</sequence>
<dbReference type="InterPro" id="IPR035901">
    <property type="entry name" value="GIY-YIG_endonuc_sf"/>
</dbReference>
<dbReference type="Pfam" id="PF01541">
    <property type="entry name" value="GIY-YIG"/>
    <property type="match status" value="1"/>
</dbReference>
<dbReference type="SUPFAM" id="SSF82771">
    <property type="entry name" value="GIY-YIG endonuclease"/>
    <property type="match status" value="1"/>
</dbReference>
<dbReference type="Gene3D" id="3.40.1440.10">
    <property type="entry name" value="GIY-YIG endonuclease"/>
    <property type="match status" value="1"/>
</dbReference>
<dbReference type="InterPro" id="IPR000305">
    <property type="entry name" value="GIY-YIG_endonuc"/>
</dbReference>
<dbReference type="KEGG" id="asag:FGM00_15130"/>
<evidence type="ECO:0000259" key="1">
    <source>
        <dbReference type="PROSITE" id="PS50164"/>
    </source>
</evidence>
<dbReference type="EMBL" id="CP040710">
    <property type="protein sequence ID" value="QCX01377.1"/>
    <property type="molecule type" value="Genomic_DNA"/>
</dbReference>
<accession>A0A5B7SS76</accession>
<dbReference type="SMART" id="SM00465">
    <property type="entry name" value="GIYc"/>
    <property type="match status" value="1"/>
</dbReference>
<dbReference type="OrthoDB" id="1495241at2"/>
<keyword evidence="3" id="KW-1185">Reference proteome</keyword>
<gene>
    <name evidence="2" type="ORF">FGM00_15130</name>
</gene>
<name>A0A5B7SS76_9FLAO</name>
<dbReference type="Proteomes" id="UP000310017">
    <property type="component" value="Chromosome"/>
</dbReference>
<dbReference type="RefSeq" id="WP_138853716.1">
    <property type="nucleotide sequence ID" value="NZ_CP040710.1"/>
</dbReference>
<feature type="domain" description="GIY-YIG" evidence="1">
    <location>
        <begin position="1"/>
        <end position="80"/>
    </location>
</feature>
<evidence type="ECO:0000313" key="3">
    <source>
        <dbReference type="Proteomes" id="UP000310017"/>
    </source>
</evidence>
<reference evidence="2 3" key="1">
    <citation type="submission" date="2019-05" db="EMBL/GenBank/DDBJ databases">
        <title>Genome sequencing of F202Z8.</title>
        <authorList>
            <person name="Kwon Y.M."/>
        </authorList>
    </citation>
    <scope>NUCLEOTIDE SEQUENCE [LARGE SCALE GENOMIC DNA]</scope>
    <source>
        <strain evidence="2 3">F202Z8</strain>
    </source>
</reference>
<proteinExistence type="predicted"/>
<protein>
    <submittedName>
        <fullName evidence="2">GIY-YIG nuclease family protein</fullName>
    </submittedName>
</protein>